<feature type="region of interest" description="Disordered" evidence="6">
    <location>
        <begin position="444"/>
        <end position="530"/>
    </location>
</feature>
<evidence type="ECO:0000256" key="1">
    <source>
        <dbReference type="ARBA" id="ARBA00008239"/>
    </source>
</evidence>
<reference evidence="7 8" key="1">
    <citation type="submission" date="2018-09" db="EMBL/GenBank/DDBJ databases">
        <title>Murine metabolic-syndrome-specific gut microbial biobank.</title>
        <authorList>
            <person name="Liu C."/>
        </authorList>
    </citation>
    <scope>NUCLEOTIDE SEQUENCE [LARGE SCALE GENOMIC DNA]</scope>
    <source>
        <strain evidence="7 8">0.1xD8-82</strain>
    </source>
</reference>
<dbReference type="Pfam" id="PF00183">
    <property type="entry name" value="HSP90"/>
    <property type="match status" value="2"/>
</dbReference>
<dbReference type="Pfam" id="PF13589">
    <property type="entry name" value="HATPase_c_3"/>
    <property type="match status" value="1"/>
</dbReference>
<dbReference type="NCBIfam" id="NF003555">
    <property type="entry name" value="PRK05218.1"/>
    <property type="match status" value="1"/>
</dbReference>
<feature type="binding site" evidence="5">
    <location>
        <position position="84"/>
    </location>
    <ligand>
        <name>ATP</name>
        <dbReference type="ChEBI" id="CHEBI:30616"/>
    </ligand>
</feature>
<dbReference type="Proteomes" id="UP000280696">
    <property type="component" value="Unassembled WGS sequence"/>
</dbReference>
<dbReference type="InterPro" id="IPR036890">
    <property type="entry name" value="HATPase_C_sf"/>
</dbReference>
<evidence type="ECO:0000256" key="2">
    <source>
        <dbReference type="ARBA" id="ARBA00022741"/>
    </source>
</evidence>
<feature type="compositionally biased region" description="Basic and acidic residues" evidence="6">
    <location>
        <begin position="456"/>
        <end position="476"/>
    </location>
</feature>
<feature type="compositionally biased region" description="Low complexity" evidence="6">
    <location>
        <begin position="499"/>
        <end position="515"/>
    </location>
</feature>
<keyword evidence="8" id="KW-1185">Reference proteome</keyword>
<feature type="binding site" evidence="5">
    <location>
        <position position="359"/>
    </location>
    <ligand>
        <name>ATP</name>
        <dbReference type="ChEBI" id="CHEBI:30616"/>
    </ligand>
</feature>
<feature type="binding site" evidence="5">
    <location>
        <begin position="99"/>
        <end position="100"/>
    </location>
    <ligand>
        <name>ATP</name>
        <dbReference type="ChEBI" id="CHEBI:30616"/>
    </ligand>
</feature>
<dbReference type="EMBL" id="RAYQ01000003">
    <property type="protein sequence ID" value="RKI93293.1"/>
    <property type="molecule type" value="Genomic_DNA"/>
</dbReference>
<feature type="binding site" evidence="5">
    <location>
        <position position="171"/>
    </location>
    <ligand>
        <name>ATP</name>
        <dbReference type="ChEBI" id="CHEBI:30616"/>
    </ligand>
</feature>
<dbReference type="SUPFAM" id="SSF54211">
    <property type="entry name" value="Ribosomal protein S5 domain 2-like"/>
    <property type="match status" value="1"/>
</dbReference>
<organism evidence="7 8">
    <name type="scientific">Parablautia intestinalis</name>
    <dbReference type="NCBI Taxonomy" id="2320100"/>
    <lineage>
        <taxon>Bacteria</taxon>
        <taxon>Bacillati</taxon>
        <taxon>Bacillota</taxon>
        <taxon>Clostridia</taxon>
        <taxon>Lachnospirales</taxon>
        <taxon>Lachnospiraceae</taxon>
        <taxon>Parablautia</taxon>
    </lineage>
</organism>
<dbReference type="PIRSF" id="PIRSF002583">
    <property type="entry name" value="Hsp90"/>
    <property type="match status" value="1"/>
</dbReference>
<dbReference type="InterPro" id="IPR020575">
    <property type="entry name" value="Hsp90_N"/>
</dbReference>
<dbReference type="PRINTS" id="PR00775">
    <property type="entry name" value="HEATSHOCK90"/>
</dbReference>
<dbReference type="GO" id="GO:0005524">
    <property type="term" value="F:ATP binding"/>
    <property type="evidence" value="ECO:0007669"/>
    <property type="project" value="UniProtKB-KW"/>
</dbReference>
<dbReference type="CDD" id="cd16927">
    <property type="entry name" value="HATPase_Hsp90-like"/>
    <property type="match status" value="1"/>
</dbReference>
<gene>
    <name evidence="7" type="primary">htpG</name>
    <name evidence="7" type="ORF">D7V94_04865</name>
</gene>
<accession>A0A3A9B0H1</accession>
<evidence type="ECO:0000313" key="7">
    <source>
        <dbReference type="EMBL" id="RKI93293.1"/>
    </source>
</evidence>
<comment type="similarity">
    <text evidence="1">Belongs to the heat shock protein 90 family.</text>
</comment>
<evidence type="ECO:0000256" key="4">
    <source>
        <dbReference type="ARBA" id="ARBA00023186"/>
    </source>
</evidence>
<dbReference type="OrthoDB" id="9802640at2"/>
<dbReference type="PANTHER" id="PTHR11528">
    <property type="entry name" value="HEAT SHOCK PROTEIN 90 FAMILY MEMBER"/>
    <property type="match status" value="1"/>
</dbReference>
<dbReference type="Gene3D" id="3.30.230.80">
    <property type="match status" value="1"/>
</dbReference>
<proteinExistence type="inferred from homology"/>
<evidence type="ECO:0000256" key="3">
    <source>
        <dbReference type="ARBA" id="ARBA00022840"/>
    </source>
</evidence>
<dbReference type="AlphaFoldDB" id="A0A3A9B0H1"/>
<feature type="binding site" evidence="5">
    <location>
        <position position="33"/>
    </location>
    <ligand>
        <name>ATP</name>
        <dbReference type="ChEBI" id="CHEBI:30616"/>
    </ligand>
</feature>
<protein>
    <submittedName>
        <fullName evidence="7">Molecular chaperone HtpG</fullName>
    </submittedName>
</protein>
<dbReference type="InterPro" id="IPR037196">
    <property type="entry name" value="HSP90_C"/>
</dbReference>
<sequence>MAEKHGNLSINSENIFPIIKKWLYSDHDIFFRELVSNGCDAITKLKKLDMMGEYSLPEDYKGKIQIMVNPEAKTLKFIDNGVGMTADEVEEYINQIAFSGATDFIAKYKDKTNEDQIIGHFGLGFYSAFMVADEVHIDSLSWQEGAAPVHWECDGGTEFDMREGERAEVGTTVTLFLNEDVLEFCNEYKAREVIKKYCSFMPTEIYLSKENTTDTQTIDADEKLDTDTVVEEIKPEKEEDKLRYKIVKRPELLNETTPLWMKHPNECTREEYLEFYRKVFMDYKEPLFWIHLNMDYPFNLKGILYFPKINMEYESIEGVIKLYNNQVFIADNIKEVIPEFLMLLKGVIDCPDLPLNVSRSALQNDGFVKKISDYITKKVADKLSGMCKTEKEEYEKYWDDISPFIKYGCLRDDKFCEKMTDYILFKNLDGKYLTLPECLEVKKTDPDEAEDTAGDVDAKESKENDAAQGHEAKEDAQTEGGQKIENAGSVEDEAEDAAGAEVVDADGNVISAGAGDDAEEEEEDEEEKKEKVIYYVTDEKQQGQYISMFKAAKMDAVILTHNIDQPFISQLEAKNEGIKFQRIDADLTDTFRAKTNKKTAKELEAAAEAIGKVMKKVLKKDKITIKVEKLKNKKISSMITLSEESRRMQDMMKMYSMPGMDMGGFGKEGETLILNANHPLVQYVMDNAEGNNVNMICEQLYDLALLQHAPLEPEAMSKFVARTNDIMMLLTK</sequence>
<dbReference type="Gene3D" id="3.40.50.11260">
    <property type="match status" value="1"/>
</dbReference>
<dbReference type="RefSeq" id="WP_120467302.1">
    <property type="nucleotide sequence ID" value="NZ_RAYQ01000003.1"/>
</dbReference>
<dbReference type="InterPro" id="IPR020568">
    <property type="entry name" value="Ribosomal_Su5_D2-typ_SF"/>
</dbReference>
<evidence type="ECO:0000256" key="5">
    <source>
        <dbReference type="PIRSR" id="PIRSR002583-1"/>
    </source>
</evidence>
<keyword evidence="3 5" id="KW-0067">ATP-binding</keyword>
<comment type="caution">
    <text evidence="7">The sequence shown here is derived from an EMBL/GenBank/DDBJ whole genome shotgun (WGS) entry which is preliminary data.</text>
</comment>
<dbReference type="GO" id="GO:0051082">
    <property type="term" value="F:unfolded protein binding"/>
    <property type="evidence" value="ECO:0007669"/>
    <property type="project" value="InterPro"/>
</dbReference>
<feature type="compositionally biased region" description="Acidic residues" evidence="6">
    <location>
        <begin position="516"/>
        <end position="527"/>
    </location>
</feature>
<dbReference type="SUPFAM" id="SSF110942">
    <property type="entry name" value="HSP90 C-terminal domain"/>
    <property type="match status" value="1"/>
</dbReference>
<feature type="binding site" evidence="5">
    <location>
        <position position="79"/>
    </location>
    <ligand>
        <name>ATP</name>
        <dbReference type="ChEBI" id="CHEBI:30616"/>
    </ligand>
</feature>
<feature type="binding site" evidence="5">
    <location>
        <position position="37"/>
    </location>
    <ligand>
        <name>ATP</name>
        <dbReference type="ChEBI" id="CHEBI:30616"/>
    </ligand>
</feature>
<dbReference type="InterPro" id="IPR001404">
    <property type="entry name" value="Hsp90_fam"/>
</dbReference>
<keyword evidence="2 5" id="KW-0547">Nucleotide-binding</keyword>
<name>A0A3A9B0H1_9FIRM</name>
<evidence type="ECO:0000256" key="6">
    <source>
        <dbReference type="SAM" id="MobiDB-lite"/>
    </source>
</evidence>
<dbReference type="SUPFAM" id="SSF55874">
    <property type="entry name" value="ATPase domain of HSP90 chaperone/DNA topoisomerase II/histidine kinase"/>
    <property type="match status" value="1"/>
</dbReference>
<dbReference type="Gene3D" id="3.30.565.10">
    <property type="entry name" value="Histidine kinase-like ATPase, C-terminal domain"/>
    <property type="match status" value="1"/>
</dbReference>
<dbReference type="Gene3D" id="1.20.120.790">
    <property type="entry name" value="Heat shock protein 90, C-terminal domain"/>
    <property type="match status" value="1"/>
</dbReference>
<evidence type="ECO:0000313" key="8">
    <source>
        <dbReference type="Proteomes" id="UP000280696"/>
    </source>
</evidence>
<keyword evidence="4" id="KW-0143">Chaperone</keyword>
<dbReference type="GO" id="GO:0140662">
    <property type="term" value="F:ATP-dependent protein folding chaperone"/>
    <property type="evidence" value="ECO:0007669"/>
    <property type="project" value="InterPro"/>
</dbReference>
<dbReference type="GO" id="GO:0016887">
    <property type="term" value="F:ATP hydrolysis activity"/>
    <property type="evidence" value="ECO:0007669"/>
    <property type="project" value="InterPro"/>
</dbReference>